<reference evidence="3" key="2">
    <citation type="journal article" date="2023" name="Int. J. Mol. Sci.">
        <title>De Novo Assembly and Annotation of 11 Diverse Shrub Willow (Salix) Genomes Reveals Novel Gene Organization in Sex-Linked Regions.</title>
        <authorList>
            <person name="Hyden B."/>
            <person name="Feng K."/>
            <person name="Yates T.B."/>
            <person name="Jawdy S."/>
            <person name="Cereghino C."/>
            <person name="Smart L.B."/>
            <person name="Muchero W."/>
        </authorList>
    </citation>
    <scope>NUCLEOTIDE SEQUENCE</scope>
    <source>
        <tissue evidence="3">Shoot tip</tissue>
    </source>
</reference>
<evidence type="ECO:0000256" key="2">
    <source>
        <dbReference type="SAM" id="Phobius"/>
    </source>
</evidence>
<name>A0A9Q0SQ90_SALPP</name>
<comment type="caution">
    <text evidence="3">The sequence shown here is derived from an EMBL/GenBank/DDBJ whole genome shotgun (WGS) entry which is preliminary data.</text>
</comment>
<feature type="region of interest" description="Disordered" evidence="1">
    <location>
        <begin position="1"/>
        <end position="41"/>
    </location>
</feature>
<accession>A0A9Q0SQ90</accession>
<dbReference type="AlphaFoldDB" id="A0A9Q0SQ90"/>
<keyword evidence="2" id="KW-0472">Membrane</keyword>
<dbReference type="OrthoDB" id="372421at2759"/>
<evidence type="ECO:0000313" key="3">
    <source>
        <dbReference type="EMBL" id="KAJ6685443.1"/>
    </source>
</evidence>
<feature type="transmembrane region" description="Helical" evidence="2">
    <location>
        <begin position="43"/>
        <end position="61"/>
    </location>
</feature>
<organism evidence="3 4">
    <name type="scientific">Salix purpurea</name>
    <name type="common">Purple osier willow</name>
    <dbReference type="NCBI Taxonomy" id="77065"/>
    <lineage>
        <taxon>Eukaryota</taxon>
        <taxon>Viridiplantae</taxon>
        <taxon>Streptophyta</taxon>
        <taxon>Embryophyta</taxon>
        <taxon>Tracheophyta</taxon>
        <taxon>Spermatophyta</taxon>
        <taxon>Magnoliopsida</taxon>
        <taxon>eudicotyledons</taxon>
        <taxon>Gunneridae</taxon>
        <taxon>Pentapetalae</taxon>
        <taxon>rosids</taxon>
        <taxon>fabids</taxon>
        <taxon>Malpighiales</taxon>
        <taxon>Salicaceae</taxon>
        <taxon>Saliceae</taxon>
        <taxon>Salix</taxon>
    </lineage>
</organism>
<evidence type="ECO:0000256" key="1">
    <source>
        <dbReference type="SAM" id="MobiDB-lite"/>
    </source>
</evidence>
<gene>
    <name evidence="3" type="ORF">OIU79_015478</name>
</gene>
<sequence length="114" mass="13565">MKSSSEQSPVMVVERSEDSGEREKEKKKNKRRSNRRSKQNSPIPGILRVQLLIVFSFYYFLPRLLRKLQVAAMIFLICNGKKEEGKRFVFWNFLLSCSRRIFHQDRILEKKNNG</sequence>
<proteinExistence type="predicted"/>
<protein>
    <submittedName>
        <fullName evidence="3">Uncharacterized protein</fullName>
    </submittedName>
</protein>
<feature type="compositionally biased region" description="Basic residues" evidence="1">
    <location>
        <begin position="27"/>
        <end position="38"/>
    </location>
</feature>
<reference evidence="3" key="1">
    <citation type="submission" date="2022-11" db="EMBL/GenBank/DDBJ databases">
        <authorList>
            <person name="Hyden B.L."/>
            <person name="Feng K."/>
            <person name="Yates T."/>
            <person name="Jawdy S."/>
            <person name="Smart L.B."/>
            <person name="Muchero W."/>
        </authorList>
    </citation>
    <scope>NUCLEOTIDE SEQUENCE</scope>
    <source>
        <tissue evidence="3">Shoot tip</tissue>
    </source>
</reference>
<evidence type="ECO:0000313" key="4">
    <source>
        <dbReference type="Proteomes" id="UP001151532"/>
    </source>
</evidence>
<dbReference type="EMBL" id="JAPFFK010000019">
    <property type="protein sequence ID" value="KAJ6685443.1"/>
    <property type="molecule type" value="Genomic_DNA"/>
</dbReference>
<keyword evidence="4" id="KW-1185">Reference proteome</keyword>
<dbReference type="Proteomes" id="UP001151532">
    <property type="component" value="Chromosome 2"/>
</dbReference>
<feature type="compositionally biased region" description="Basic and acidic residues" evidence="1">
    <location>
        <begin position="14"/>
        <end position="26"/>
    </location>
</feature>
<keyword evidence="2" id="KW-1133">Transmembrane helix</keyword>
<keyword evidence="2" id="KW-0812">Transmembrane</keyword>